<reference evidence="3" key="1">
    <citation type="submission" date="2017-09" db="EMBL/GenBank/DDBJ databases">
        <authorList>
            <person name="Varghese N."/>
            <person name="Submissions S."/>
        </authorList>
    </citation>
    <scope>NUCLEOTIDE SEQUENCE [LARGE SCALE GENOMIC DNA]</scope>
    <source>
        <strain evidence="3">DSM 15103</strain>
    </source>
</reference>
<protein>
    <submittedName>
        <fullName evidence="2">Metallo-beta-lactamase superfamily protein</fullName>
    </submittedName>
</protein>
<accession>A0A285N1F8</accession>
<feature type="domain" description="Metallo-beta-lactamase" evidence="1">
    <location>
        <begin position="29"/>
        <end position="218"/>
    </location>
</feature>
<evidence type="ECO:0000313" key="2">
    <source>
        <dbReference type="EMBL" id="SNZ02753.1"/>
    </source>
</evidence>
<dbReference type="Proteomes" id="UP000219036">
    <property type="component" value="Unassembled WGS sequence"/>
</dbReference>
<dbReference type="OrthoDB" id="9768433at2"/>
<keyword evidence="3" id="KW-1185">Reference proteome</keyword>
<organism evidence="2 3">
    <name type="scientific">Persephonella hydrogeniphila</name>
    <dbReference type="NCBI Taxonomy" id="198703"/>
    <lineage>
        <taxon>Bacteria</taxon>
        <taxon>Pseudomonadati</taxon>
        <taxon>Aquificota</taxon>
        <taxon>Aquificia</taxon>
        <taxon>Aquificales</taxon>
        <taxon>Hydrogenothermaceae</taxon>
        <taxon>Persephonella</taxon>
    </lineage>
</organism>
<dbReference type="InterPro" id="IPR045761">
    <property type="entry name" value="ODP_dom"/>
</dbReference>
<gene>
    <name evidence="2" type="ORF">SAMN06265182_0202</name>
</gene>
<dbReference type="InterPro" id="IPR001279">
    <property type="entry name" value="Metallo-B-lactamas"/>
</dbReference>
<dbReference type="SMART" id="SM00849">
    <property type="entry name" value="Lactamase_B"/>
    <property type="match status" value="1"/>
</dbReference>
<dbReference type="PANTHER" id="PTHR43041">
    <property type="entry name" value="HYDROLASE, METALLO-BETA-LACTAMASE SUPERFAMILY"/>
    <property type="match status" value="1"/>
</dbReference>
<proteinExistence type="predicted"/>
<dbReference type="InterPro" id="IPR036866">
    <property type="entry name" value="RibonucZ/Hydroxyglut_hydro"/>
</dbReference>
<dbReference type="Pfam" id="PF19583">
    <property type="entry name" value="ODP"/>
    <property type="match status" value="1"/>
</dbReference>
<dbReference type="SUPFAM" id="SSF56281">
    <property type="entry name" value="Metallo-hydrolase/oxidoreductase"/>
    <property type="match status" value="1"/>
</dbReference>
<dbReference type="AlphaFoldDB" id="A0A285N1F8"/>
<evidence type="ECO:0000259" key="1">
    <source>
        <dbReference type="SMART" id="SM00849"/>
    </source>
</evidence>
<dbReference type="EMBL" id="OBEI01000001">
    <property type="protein sequence ID" value="SNZ02753.1"/>
    <property type="molecule type" value="Genomic_DNA"/>
</dbReference>
<dbReference type="CDD" id="cd07709">
    <property type="entry name" value="flavodiiron_proteins_MBL-fold"/>
    <property type="match status" value="1"/>
</dbReference>
<name>A0A285N1F8_9AQUI</name>
<evidence type="ECO:0000313" key="3">
    <source>
        <dbReference type="Proteomes" id="UP000219036"/>
    </source>
</evidence>
<dbReference type="PANTHER" id="PTHR43041:SF1">
    <property type="entry name" value="METALLO-BETA-LACTAMASE DOMAIN-CONTAINING PROTEIN"/>
    <property type="match status" value="1"/>
</dbReference>
<sequence length="258" mass="29318">MVPEERKIFDNGSHQNILLEDYGHGEMVQANVHFIVDNGQGMILDPGGHKVFKHLLSEVGALIGIDNLKYIFLSHQDPDIVAAINGWLMTTKAIALSSVLWTRFIPHFGVDRLVVNRIKGIQDEGTIVRLGNTDLYILPAHFMHAPGNLQVYDPVSKTLYSGDLGASLGQDYIYVENFEEHIKYMEGFHRRYIPTSKILKAWVKMARQLDVEVIAPQHGAIIKGKENVNKFFDWLETLECGIDIMEDIYRIPTQRFEG</sequence>
<dbReference type="Gene3D" id="3.60.15.10">
    <property type="entry name" value="Ribonuclease Z/Hydroxyacylglutathione hydrolase-like"/>
    <property type="match status" value="1"/>
</dbReference>
<dbReference type="RefSeq" id="WP_096999403.1">
    <property type="nucleotide sequence ID" value="NZ_OBEI01000001.1"/>
</dbReference>